<evidence type="ECO:0000313" key="2">
    <source>
        <dbReference type="EMBL" id="MEL1252541.1"/>
    </source>
</evidence>
<evidence type="ECO:0008006" key="4">
    <source>
        <dbReference type="Google" id="ProtNLM"/>
    </source>
</evidence>
<keyword evidence="1" id="KW-0812">Transmembrane</keyword>
<organism evidence="2 3">
    <name type="scientific">Flavobacterium calami</name>
    <dbReference type="NCBI Taxonomy" id="3139144"/>
    <lineage>
        <taxon>Bacteria</taxon>
        <taxon>Pseudomonadati</taxon>
        <taxon>Bacteroidota</taxon>
        <taxon>Flavobacteriia</taxon>
        <taxon>Flavobacteriales</taxon>
        <taxon>Flavobacteriaceae</taxon>
        <taxon>Flavobacterium</taxon>
    </lineage>
</organism>
<feature type="transmembrane region" description="Helical" evidence="1">
    <location>
        <begin position="224"/>
        <end position="243"/>
    </location>
</feature>
<feature type="transmembrane region" description="Helical" evidence="1">
    <location>
        <begin position="338"/>
        <end position="356"/>
    </location>
</feature>
<feature type="transmembrane region" description="Helical" evidence="1">
    <location>
        <begin position="377"/>
        <end position="401"/>
    </location>
</feature>
<feature type="transmembrane region" description="Helical" evidence="1">
    <location>
        <begin position="263"/>
        <end position="284"/>
    </location>
</feature>
<proteinExistence type="predicted"/>
<gene>
    <name evidence="2" type="ORF">AAEO57_02035</name>
</gene>
<accession>A0ABU9IJC1</accession>
<keyword evidence="1" id="KW-0472">Membrane</keyword>
<name>A0ABU9IJC1_9FLAO</name>
<feature type="transmembrane region" description="Helical" evidence="1">
    <location>
        <begin position="421"/>
        <end position="444"/>
    </location>
</feature>
<feature type="transmembrane region" description="Helical" evidence="1">
    <location>
        <begin position="12"/>
        <end position="33"/>
    </location>
</feature>
<reference evidence="2 3" key="1">
    <citation type="submission" date="2024-04" db="EMBL/GenBank/DDBJ databases">
        <title>Flavobacterium sp. DGU38 16S ribosomal RNA gene Genome sequencing and assembly.</title>
        <authorList>
            <person name="Park S."/>
        </authorList>
    </citation>
    <scope>NUCLEOTIDE SEQUENCE [LARGE SCALE GENOMIC DNA]</scope>
    <source>
        <strain evidence="2 3">DGU38</strain>
    </source>
</reference>
<keyword evidence="1" id="KW-1133">Transmembrane helix</keyword>
<dbReference type="RefSeq" id="WP_341689033.1">
    <property type="nucleotide sequence ID" value="NZ_JBBYHS010000002.1"/>
</dbReference>
<feature type="transmembrane region" description="Helical" evidence="1">
    <location>
        <begin position="105"/>
        <end position="126"/>
    </location>
</feature>
<feature type="transmembrane region" description="Helical" evidence="1">
    <location>
        <begin position="68"/>
        <end position="85"/>
    </location>
</feature>
<dbReference type="Proteomes" id="UP001485226">
    <property type="component" value="Unassembled WGS sequence"/>
</dbReference>
<protein>
    <recommendedName>
        <fullName evidence="4">Beta-carotene 15,15'-monooxygenase</fullName>
    </recommendedName>
</protein>
<feature type="transmembrane region" description="Helical" evidence="1">
    <location>
        <begin position="296"/>
        <end position="318"/>
    </location>
</feature>
<dbReference type="EMBL" id="JBBYHS010000002">
    <property type="protein sequence ID" value="MEL1252541.1"/>
    <property type="molecule type" value="Genomic_DNA"/>
</dbReference>
<evidence type="ECO:0000256" key="1">
    <source>
        <dbReference type="SAM" id="Phobius"/>
    </source>
</evidence>
<keyword evidence="3" id="KW-1185">Reference proteome</keyword>
<evidence type="ECO:0000313" key="3">
    <source>
        <dbReference type="Proteomes" id="UP001485226"/>
    </source>
</evidence>
<comment type="caution">
    <text evidence="2">The sequence shown here is derived from an EMBL/GenBank/DDBJ whole genome shotgun (WGS) entry which is preliminary data.</text>
</comment>
<feature type="transmembrane region" description="Helical" evidence="1">
    <location>
        <begin position="175"/>
        <end position="203"/>
    </location>
</feature>
<sequence>MSHLFSITQKKALDFIWILSLIIAFFYCNNYFISFYGPETTTYDNLYKTQAWFLHSLVFAWYFYRNNLKQKGIILQLLFIPYYILRKDLYHTIDYYLDIENSSNIGTVLDFITFIIPILYFSISYFKNEANLKSKANFKTYLSYFSLVIIMFYIIESNVDEFFNYFSFIGDSPYIQDLIVCFIFLLIAFKTAMVLAGFFYISNRILSLKKIINPLDVQPISGNFFKWGFIISYTILLMSIVDLGSNAFRISFYSFNDLEITQILFYLSSFFVLFVSGRFLANLIQYRNYSLKKYFGIVNSLSLVPIFNLIPFFVLLFSKKSPKLIKDYIVKLKTKRNIHLAIYSVLIILFICYSYFSIQEELRNVNVFYKIPIQITAIILLSRFRFTTKIIPFAIAIFSYYEDIKEIFDFTKGYLFFIEDKIFSFIWLAVISAFLIYYISYYIIHKSFYTEYFQHQNDLEFEENIQQFQ</sequence>
<feature type="transmembrane region" description="Helical" evidence="1">
    <location>
        <begin position="138"/>
        <end position="155"/>
    </location>
</feature>